<evidence type="ECO:0000256" key="2">
    <source>
        <dbReference type="ARBA" id="ARBA00004459"/>
    </source>
</evidence>
<comment type="subcellular location">
    <subcellularLocation>
        <location evidence="2 8">Cell outer membrane</location>
        <topology evidence="2 8">Lipid-anchor</topology>
    </subcellularLocation>
</comment>
<keyword evidence="9" id="KW-0614">Plasmid</keyword>
<sequence>MYCFYLVLLLNNNFYFLFLLLSCGSGQQAASSGSPGTAVSNSLIELGRSAENVFYSFMTLISDTLGFTAKSTTKKEDVGKYFTALGKKLGEASEELEQVAVKSTADVDKNDASKNSIRVAIDAAKTILITLKGYLDSLKGTGDANKVGEAATNAAGTAAADAELKAFFKALKGIVDTATTEGVAKPKAGDIAVKVGNGTDNKDGAKILGTDLAATAGDSSKAAILSTVSDEEMLASIVASKEGDAALVANATAQTSAISFAKGGNAAHLAGADAQGGQGEVQAVGVAAVNKLLVAVEDIVKKTVKNVLKTAKEKIDKARAPKSAGQQIR</sequence>
<keyword evidence="6 8" id="KW-0998">Cell outer membrane</keyword>
<dbReference type="Proteomes" id="UP000001205">
    <property type="component" value="Plasmid lpE43"/>
</dbReference>
<comment type="function">
    <text evidence="1 8">The Vlp and Vsp proteins are antigenically distinct proteins, only one vlp or vsp gene is transcriptionally active at any one time. Switching between these genes is a mechanism of host immune response evasion.</text>
</comment>
<gene>
    <name evidence="9" type="primary">vlpA3</name>
    <name evidence="9" type="ORF">BT0_E07</name>
</gene>
<evidence type="ECO:0000256" key="4">
    <source>
        <dbReference type="ARBA" id="ARBA00023136"/>
    </source>
</evidence>
<evidence type="ECO:0000256" key="3">
    <source>
        <dbReference type="ARBA" id="ARBA00022729"/>
    </source>
</evidence>
<keyword evidence="3" id="KW-0732">Signal</keyword>
<evidence type="ECO:0000256" key="1">
    <source>
        <dbReference type="ARBA" id="ARBA00003932"/>
    </source>
</evidence>
<reference evidence="9 10" key="1">
    <citation type="submission" date="2017-01" db="EMBL/GenBank/DDBJ databases">
        <title>Reassembled and rearranged: the organization and evolution of antigen-encoding plasmids in two relapsing fever Borrelia species.</title>
        <authorList>
            <person name="Barbour A.G."/>
            <person name="Dai Q."/>
            <person name="Miller S.C."/>
            <person name="Porcella S.F."/>
            <person name="Schwan T.G."/>
            <person name="Lopez J.E."/>
        </authorList>
    </citation>
    <scope>NUCLEOTIDE SEQUENCE [LARGE SCALE GENOMIC DNA]</scope>
    <source>
        <strain evidence="9 10">91E135</strain>
        <plasmid evidence="9 10">lpE43</plasmid>
    </source>
</reference>
<keyword evidence="7 8" id="KW-0449">Lipoprotein</keyword>
<dbReference type="RefSeq" id="WP_088895136.1">
    <property type="nucleotide sequence ID" value="NZ_CP019365.1"/>
</dbReference>
<proteinExistence type="predicted"/>
<evidence type="ECO:0000256" key="7">
    <source>
        <dbReference type="ARBA" id="ARBA00023288"/>
    </source>
</evidence>
<keyword evidence="4 8" id="KW-0472">Membrane</keyword>
<dbReference type="EMBL" id="CP019365">
    <property type="protein sequence ID" value="ASJ27664.1"/>
    <property type="molecule type" value="Genomic_DNA"/>
</dbReference>
<dbReference type="GO" id="GO:0009279">
    <property type="term" value="C:cell outer membrane"/>
    <property type="evidence" value="ECO:0007669"/>
    <property type="project" value="UniProtKB-SubCell"/>
</dbReference>
<dbReference type="AlphaFoldDB" id="A0ABF7QZR7"/>
<evidence type="ECO:0000313" key="10">
    <source>
        <dbReference type="Proteomes" id="UP000001205"/>
    </source>
</evidence>
<protein>
    <recommendedName>
        <fullName evidence="8">Variable large protein</fullName>
    </recommendedName>
</protein>
<name>A0ABF7QZR7_BORT9</name>
<evidence type="ECO:0000256" key="8">
    <source>
        <dbReference type="RuleBase" id="RU363105"/>
    </source>
</evidence>
<organism evidence="9 10">
    <name type="scientific">Borrelia turicatae (strain 91E135)</name>
    <dbReference type="NCBI Taxonomy" id="314724"/>
    <lineage>
        <taxon>Bacteria</taxon>
        <taxon>Pseudomonadati</taxon>
        <taxon>Spirochaetota</taxon>
        <taxon>Spirochaetia</taxon>
        <taxon>Spirochaetales</taxon>
        <taxon>Borreliaceae</taxon>
        <taxon>Borrelia</taxon>
    </lineage>
</organism>
<evidence type="ECO:0000256" key="5">
    <source>
        <dbReference type="ARBA" id="ARBA00023139"/>
    </source>
</evidence>
<dbReference type="KEGG" id="btu:BT0_E07"/>
<keyword evidence="10" id="KW-1185">Reference proteome</keyword>
<accession>A0ABF7QZR7</accession>
<dbReference type="InterPro" id="IPR000680">
    <property type="entry name" value="Borrelia_lipo"/>
</dbReference>
<evidence type="ECO:0000256" key="6">
    <source>
        <dbReference type="ARBA" id="ARBA00023237"/>
    </source>
</evidence>
<evidence type="ECO:0000313" key="9">
    <source>
        <dbReference type="EMBL" id="ASJ27664.1"/>
    </source>
</evidence>
<keyword evidence="5 8" id="KW-0564">Palmitate</keyword>
<geneLocation type="plasmid" evidence="9 10">
    <name>lpE43</name>
</geneLocation>
<dbReference type="Pfam" id="PF00921">
    <property type="entry name" value="Lipoprotein_2"/>
    <property type="match status" value="1"/>
</dbReference>
<dbReference type="SUPFAM" id="SSF74748">
    <property type="entry name" value="Variable surface antigen VlsE"/>
    <property type="match status" value="1"/>
</dbReference>